<reference evidence="7 8" key="2">
    <citation type="journal article" date="2011" name="PLoS Genet.">
        <title>Caenorhabditis briggsae recombinant inbred line genotypes reveal inter-strain incompatibility and the evolution of recombination.</title>
        <authorList>
            <person name="Ross J.A."/>
            <person name="Koboldt D.C."/>
            <person name="Staisch J.E."/>
            <person name="Chamberlin H.M."/>
            <person name="Gupta B.P."/>
            <person name="Miller R.D."/>
            <person name="Baird S.E."/>
            <person name="Haag E.S."/>
        </authorList>
    </citation>
    <scope>NUCLEOTIDE SEQUENCE [LARGE SCALE GENOMIC DNA]</scope>
    <source>
        <strain evidence="7 8">AF16</strain>
    </source>
</reference>
<feature type="region of interest" description="Disordered" evidence="5">
    <location>
        <begin position="375"/>
        <end position="396"/>
    </location>
</feature>
<evidence type="ECO:0000256" key="3">
    <source>
        <dbReference type="ARBA" id="ARBA00022806"/>
    </source>
</evidence>
<feature type="compositionally biased region" description="Basic and acidic residues" evidence="5">
    <location>
        <begin position="271"/>
        <end position="282"/>
    </location>
</feature>
<dbReference type="HOGENOM" id="CLU_359522_0_0_1"/>
<protein>
    <submittedName>
        <fullName evidence="7">Protein CBG04252</fullName>
    </submittedName>
</protein>
<evidence type="ECO:0000313" key="7">
    <source>
        <dbReference type="EMBL" id="CAP24996.2"/>
    </source>
</evidence>
<dbReference type="SUPFAM" id="SSF46785">
    <property type="entry name" value="Winged helix' DNA-binding domain"/>
    <property type="match status" value="1"/>
</dbReference>
<dbReference type="InterPro" id="IPR014756">
    <property type="entry name" value="Ig_E-set"/>
</dbReference>
<dbReference type="GO" id="GO:0004386">
    <property type="term" value="F:helicase activity"/>
    <property type="evidence" value="ECO:0007669"/>
    <property type="project" value="UniProtKB-KW"/>
</dbReference>
<feature type="domain" description="SEC63" evidence="6">
    <location>
        <begin position="623"/>
        <end position="776"/>
    </location>
</feature>
<dbReference type="eggNOG" id="KOG0952">
    <property type="taxonomic scope" value="Eukaryota"/>
</dbReference>
<organism evidence="7 8">
    <name type="scientific">Caenorhabditis briggsae</name>
    <dbReference type="NCBI Taxonomy" id="6238"/>
    <lineage>
        <taxon>Eukaryota</taxon>
        <taxon>Metazoa</taxon>
        <taxon>Ecdysozoa</taxon>
        <taxon>Nematoda</taxon>
        <taxon>Chromadorea</taxon>
        <taxon>Rhabditida</taxon>
        <taxon>Rhabditina</taxon>
        <taxon>Rhabditomorpha</taxon>
        <taxon>Rhabditoidea</taxon>
        <taxon>Rhabditidae</taxon>
        <taxon>Peloderinae</taxon>
        <taxon>Caenorhabditis</taxon>
    </lineage>
</organism>
<proteinExistence type="predicted"/>
<dbReference type="InterPro" id="IPR035892">
    <property type="entry name" value="C2_domain_sf"/>
</dbReference>
<dbReference type="STRING" id="6238.A8WX19"/>
<dbReference type="GO" id="GO:0006367">
    <property type="term" value="P:transcription initiation at RNA polymerase II promoter"/>
    <property type="evidence" value="ECO:0000318"/>
    <property type="project" value="GO_Central"/>
</dbReference>
<evidence type="ECO:0000256" key="5">
    <source>
        <dbReference type="SAM" id="MobiDB-lite"/>
    </source>
</evidence>
<dbReference type="GeneID" id="8571840"/>
<dbReference type="PANTHER" id="PTHR46469:SF1">
    <property type="entry name" value="TRANSCRIPTION INITIATION FACTOR TFIID SUBUNIT 8"/>
    <property type="match status" value="1"/>
</dbReference>
<dbReference type="Gene3D" id="3.40.50.300">
    <property type="entry name" value="P-loop containing nucleotide triphosphate hydrolases"/>
    <property type="match status" value="1"/>
</dbReference>
<dbReference type="CTD" id="8571840"/>
<dbReference type="GO" id="GO:0016787">
    <property type="term" value="F:hydrolase activity"/>
    <property type="evidence" value="ECO:0007669"/>
    <property type="project" value="UniProtKB-KW"/>
</dbReference>
<dbReference type="RefSeq" id="XP_045092623.1">
    <property type="nucleotide sequence ID" value="XM_045242023.1"/>
</dbReference>
<evidence type="ECO:0000256" key="1">
    <source>
        <dbReference type="ARBA" id="ARBA00022741"/>
    </source>
</evidence>
<dbReference type="InterPro" id="IPR036390">
    <property type="entry name" value="WH_DNA-bd_sf"/>
</dbReference>
<dbReference type="InterPro" id="IPR009072">
    <property type="entry name" value="Histone-fold"/>
</dbReference>
<reference evidence="7 8" key="1">
    <citation type="journal article" date="2003" name="PLoS Biol.">
        <title>The genome sequence of Caenorhabditis briggsae: a platform for comparative genomics.</title>
        <authorList>
            <person name="Stein L.D."/>
            <person name="Bao Z."/>
            <person name="Blasiar D."/>
            <person name="Blumenthal T."/>
            <person name="Brent M.R."/>
            <person name="Chen N."/>
            <person name="Chinwalla A."/>
            <person name="Clarke L."/>
            <person name="Clee C."/>
            <person name="Coghlan A."/>
            <person name="Coulson A."/>
            <person name="D'Eustachio P."/>
            <person name="Fitch D.H."/>
            <person name="Fulton L.A."/>
            <person name="Fulton R.E."/>
            <person name="Griffiths-Jones S."/>
            <person name="Harris T.W."/>
            <person name="Hillier L.W."/>
            <person name="Kamath R."/>
            <person name="Kuwabara P.E."/>
            <person name="Mardis E.R."/>
            <person name="Marra M.A."/>
            <person name="Miner T.L."/>
            <person name="Minx P."/>
            <person name="Mullikin J.C."/>
            <person name="Plumb R.W."/>
            <person name="Rogers J."/>
            <person name="Schein J.E."/>
            <person name="Sohrmann M."/>
            <person name="Spieth J."/>
            <person name="Stajich J.E."/>
            <person name="Wei C."/>
            <person name="Willey D."/>
            <person name="Wilson R.K."/>
            <person name="Durbin R."/>
            <person name="Waterston R.H."/>
        </authorList>
    </citation>
    <scope>NUCLEOTIDE SEQUENCE [LARGE SCALE GENOMIC DNA]</scope>
    <source>
        <strain evidence="7 8">AF16</strain>
    </source>
</reference>
<keyword evidence="3" id="KW-0347">Helicase</keyword>
<dbReference type="Gene3D" id="1.10.10.10">
    <property type="entry name" value="Winged helix-like DNA-binding domain superfamily/Winged helix DNA-binding domain"/>
    <property type="match status" value="1"/>
</dbReference>
<dbReference type="EMBL" id="HE600920">
    <property type="protein sequence ID" value="CAP24996.2"/>
    <property type="molecule type" value="Genomic_DNA"/>
</dbReference>
<keyword evidence="4" id="KW-0067">ATP-binding</keyword>
<dbReference type="GO" id="GO:0005669">
    <property type="term" value="C:transcription factor TFIID complex"/>
    <property type="evidence" value="ECO:0000318"/>
    <property type="project" value="GO_Central"/>
</dbReference>
<dbReference type="InterPro" id="IPR057842">
    <property type="entry name" value="WH_MER3"/>
</dbReference>
<feature type="region of interest" description="Disordered" evidence="5">
    <location>
        <begin position="310"/>
        <end position="354"/>
    </location>
</feature>
<keyword evidence="1" id="KW-0547">Nucleotide-binding</keyword>
<dbReference type="FunFam" id="1.10.10.10:FF:000012">
    <property type="entry name" value="U5 small nuclear ribonucleoprotein helicase"/>
    <property type="match status" value="1"/>
</dbReference>
<dbReference type="Proteomes" id="UP000008549">
    <property type="component" value="Unassembled WGS sequence"/>
</dbReference>
<dbReference type="GO" id="GO:0046982">
    <property type="term" value="F:protein heterodimerization activity"/>
    <property type="evidence" value="ECO:0007669"/>
    <property type="project" value="InterPro"/>
</dbReference>
<evidence type="ECO:0000256" key="2">
    <source>
        <dbReference type="ARBA" id="ARBA00022801"/>
    </source>
</evidence>
<gene>
    <name evidence="7 9" type="ORF">CBG04252</name>
    <name evidence="7" type="ORF">CBG_04252</name>
</gene>
<dbReference type="InterPro" id="IPR037818">
    <property type="entry name" value="TAF8"/>
</dbReference>
<dbReference type="InterPro" id="IPR027417">
    <property type="entry name" value="P-loop_NTPase"/>
</dbReference>
<dbReference type="InParanoid" id="A8WX19"/>
<dbReference type="InterPro" id="IPR036388">
    <property type="entry name" value="WH-like_DNA-bd_sf"/>
</dbReference>
<dbReference type="PANTHER" id="PTHR46469">
    <property type="entry name" value="TRANSCRIPTION INITIATION FACTOR TFIID SUBUNIT 8"/>
    <property type="match status" value="1"/>
</dbReference>
<feature type="compositionally biased region" description="Basic and acidic residues" evidence="5">
    <location>
        <begin position="310"/>
        <end position="353"/>
    </location>
</feature>
<name>A8WX19_CAEBR</name>
<dbReference type="Pfam" id="PF02889">
    <property type="entry name" value="Sec63"/>
    <property type="match status" value="1"/>
</dbReference>
<keyword evidence="8" id="KW-1185">Reference proteome</keyword>
<dbReference type="SUPFAM" id="SSF52540">
    <property type="entry name" value="P-loop containing nucleoside triphosphate hydrolases"/>
    <property type="match status" value="1"/>
</dbReference>
<accession>A8WX19</accession>
<evidence type="ECO:0000313" key="9">
    <source>
        <dbReference type="WormBase" id="CBG04252"/>
    </source>
</evidence>
<keyword evidence="2" id="KW-0378">Hydrolase</keyword>
<feature type="region of interest" description="Disordered" evidence="5">
    <location>
        <begin position="168"/>
        <end position="192"/>
    </location>
</feature>
<evidence type="ECO:0000256" key="4">
    <source>
        <dbReference type="ARBA" id="ARBA00022840"/>
    </source>
</evidence>
<dbReference type="AlphaFoldDB" id="A8WX19"/>
<evidence type="ECO:0000259" key="6">
    <source>
        <dbReference type="SMART" id="SM00973"/>
    </source>
</evidence>
<feature type="region of interest" description="Disordered" evidence="5">
    <location>
        <begin position="271"/>
        <end position="292"/>
    </location>
</feature>
<dbReference type="InterPro" id="IPR004179">
    <property type="entry name" value="Sec63-dom"/>
</dbReference>
<dbReference type="SUPFAM" id="SSF81296">
    <property type="entry name" value="E set domains"/>
    <property type="match status" value="1"/>
</dbReference>
<evidence type="ECO:0000313" key="8">
    <source>
        <dbReference type="Proteomes" id="UP000008549"/>
    </source>
</evidence>
<dbReference type="Pfam" id="PF23445">
    <property type="entry name" value="WHD_SNRNP200"/>
    <property type="match status" value="1"/>
</dbReference>
<dbReference type="GO" id="GO:0005524">
    <property type="term" value="F:ATP binding"/>
    <property type="evidence" value="ECO:0007669"/>
    <property type="project" value="UniProtKB-KW"/>
</dbReference>
<dbReference type="Gene3D" id="1.10.20.10">
    <property type="entry name" value="Histone, subunit A"/>
    <property type="match status" value="1"/>
</dbReference>
<dbReference type="WormBase" id="CBG04252">
    <property type="protein sequence ID" value="CBP06699"/>
    <property type="gene ID" value="WBGene00026965"/>
</dbReference>
<sequence>MTPENAVLHNLRDSISRIVDNLHFTSIDEAAHARLVGLVADKLTTMGDTCRALLENSGRTGIGLNSAIDLKYLFKIHHVDLRSLLEYTQQVRPFPPKNYEIHGDESAAMLKSKKLKNENLKKPEKPKVIRHPTPPSYNIPIYDNMSPHQLGYNSEVDAEATPLIPDFPNSTKIPSTPPSESPQIHHLPPPPPPPPIPPIPYFPTSSERLFEEFIPIFDPIVPPPPVYTVPEPVVKLKIFKADPPLIYEPKHHDRDDRIPQKWPKFDKYRLPKSEKRTQKLEKTPSNASISGPKMTRKRLMQTNYERRLRNEQMAREERKKEKLLEKLYQKKEKERKQREEMERKHQRVEEPPVRKFKGRLPRLVLKVPKETLKELKNDEPISSGPLLPLSPKKDENHNLMISKSSKPHHRNSAATSSEFRKVKTENIGDRAPLLKMKISFRKCYEGAMIMKVVTTDYQKIFNGAWQPLVGTWQSRNGVYSKTKPPNAYILFSDVLQMMGRAGRPQFDDSAVAVIYVQDSKKTFYKKFLYEPFPVESSLLPVLPNHVNAEISAGTIDSKQGIVEYLSGTYLYRRLFANPNYYGLDEDSEESMLKFISQIVDGSVSELLESECIHVDSENDIIGPTAFGRIASVYYLQHETIRFLVKTLHSGCTVEQMLKALTDVPEYAEIPVRHNEDLINTELQNNSQMHLPQWPKPKQAGWIIIVGREFNDQILNTTTVVGSHSTRSTAKLDIRIPANSLNLRISMIKMFRGKHSLSVYILSDCYLGIDQEYTLRLDVS</sequence>
<dbReference type="KEGG" id="cbr:CBG_04252"/>
<dbReference type="FunCoup" id="A8WX19">
    <property type="interactions" value="308"/>
</dbReference>
<dbReference type="SMART" id="SM00973">
    <property type="entry name" value="Sec63"/>
    <property type="match status" value="1"/>
</dbReference>
<dbReference type="Gene3D" id="2.60.40.150">
    <property type="entry name" value="C2 domain"/>
    <property type="match status" value="1"/>
</dbReference>